<dbReference type="NCBIfam" id="TIGR02117">
    <property type="entry name" value="chp_urease_rgn"/>
    <property type="match status" value="1"/>
</dbReference>
<dbReference type="RefSeq" id="WP_246711592.1">
    <property type="nucleotide sequence ID" value="NZ_JACGXN010000001.1"/>
</dbReference>
<gene>
    <name evidence="1" type="ORF">FHW16_000110</name>
</gene>
<keyword evidence="2" id="KW-1185">Reference proteome</keyword>
<dbReference type="Proteomes" id="UP000549052">
    <property type="component" value="Unassembled WGS sequence"/>
</dbReference>
<dbReference type="AlphaFoldDB" id="A0A839EDC0"/>
<evidence type="ECO:0000313" key="2">
    <source>
        <dbReference type="Proteomes" id="UP000549052"/>
    </source>
</evidence>
<protein>
    <submittedName>
        <fullName evidence="1">Uncharacterized protein (TIGR02117 family)</fullName>
    </submittedName>
</protein>
<dbReference type="EMBL" id="JACGXN010000001">
    <property type="protein sequence ID" value="MBA8876428.1"/>
    <property type="molecule type" value="Genomic_DNA"/>
</dbReference>
<name>A0A839EDC0_9HYPH</name>
<evidence type="ECO:0000313" key="1">
    <source>
        <dbReference type="EMBL" id="MBA8876428.1"/>
    </source>
</evidence>
<proteinExistence type="predicted"/>
<organism evidence="1 2">
    <name type="scientific">Phyllobacterium myrsinacearum</name>
    <dbReference type="NCBI Taxonomy" id="28101"/>
    <lineage>
        <taxon>Bacteria</taxon>
        <taxon>Pseudomonadati</taxon>
        <taxon>Pseudomonadota</taxon>
        <taxon>Alphaproteobacteria</taxon>
        <taxon>Hyphomicrobiales</taxon>
        <taxon>Phyllobacteriaceae</taxon>
        <taxon>Phyllobacterium</taxon>
    </lineage>
</organism>
<dbReference type="Pfam" id="PF09601">
    <property type="entry name" value="DUF2459"/>
    <property type="match status" value="1"/>
</dbReference>
<comment type="caution">
    <text evidence="1">The sequence shown here is derived from an EMBL/GenBank/DDBJ whole genome shotgun (WGS) entry which is preliminary data.</text>
</comment>
<accession>A0A839EDC0</accession>
<reference evidence="1 2" key="1">
    <citation type="submission" date="2020-07" db="EMBL/GenBank/DDBJ databases">
        <title>Genomic Encyclopedia of Type Strains, Phase IV (KMG-V): Genome sequencing to study the core and pangenomes of soil and plant-associated prokaryotes.</title>
        <authorList>
            <person name="Whitman W."/>
        </authorList>
    </citation>
    <scope>NUCLEOTIDE SEQUENCE [LARGE SCALE GENOMIC DNA]</scope>
    <source>
        <strain evidence="1 2">AN3</strain>
    </source>
</reference>
<sequence>MRRLRTILKSIAAALVAAALLFAAGMLLPRPFFAGTSEAPQASRTVLLLSNPIHTDLAFPADPDVLARLSFIGNETFHLTDPRIAWIVVGWGGRSFYLETPTWAELKFLPLMRGLTVDRSTLHVEPIGAIDIRQPGIEKLSVSPAAFDAMLEGTIASFQRDAGEKAMMIEGAGYGLNDRFFEANGYFTALAGCNTWTSAILRQGGLRTGFWNPLPQSLVWSLKRYNNTDGDQISPPGFSASKP</sequence>
<dbReference type="InterPro" id="IPR011727">
    <property type="entry name" value="CHP02117"/>
</dbReference>